<reference evidence="2" key="1">
    <citation type="journal article" date="2009" name="PLoS Genet.">
        <title>Sequencing, mapping, and analysis of 27,455 maize full-length cDNAs.</title>
        <authorList>
            <person name="Soderlund C."/>
            <person name="Descour A."/>
            <person name="Kudrna D."/>
            <person name="Bomhoff M."/>
            <person name="Boyd L."/>
            <person name="Currie J."/>
            <person name="Angelova A."/>
            <person name="Collura K."/>
            <person name="Wissotski M."/>
            <person name="Ashley E."/>
            <person name="Morrow D."/>
            <person name="Fernandes J."/>
            <person name="Walbot V."/>
            <person name="Yu Y."/>
        </authorList>
    </citation>
    <scope>NUCLEOTIDE SEQUENCE</scope>
    <source>
        <strain evidence="2">B73</strain>
    </source>
</reference>
<evidence type="ECO:0000313" key="2">
    <source>
        <dbReference type="EMBL" id="ACF80492.1"/>
    </source>
</evidence>
<dbReference type="SUPFAM" id="SSF117281">
    <property type="entry name" value="Kelch motif"/>
    <property type="match status" value="1"/>
</dbReference>
<dbReference type="AlphaFoldDB" id="B4FEE9"/>
<organism evidence="2">
    <name type="scientific">Zea mays</name>
    <name type="common">Maize</name>
    <dbReference type="NCBI Taxonomy" id="4577"/>
    <lineage>
        <taxon>Eukaryota</taxon>
        <taxon>Viridiplantae</taxon>
        <taxon>Streptophyta</taxon>
        <taxon>Embryophyta</taxon>
        <taxon>Tracheophyta</taxon>
        <taxon>Spermatophyta</taxon>
        <taxon>Magnoliopsida</taxon>
        <taxon>Liliopsida</taxon>
        <taxon>Poales</taxon>
        <taxon>Poaceae</taxon>
        <taxon>PACMAD clade</taxon>
        <taxon>Panicoideae</taxon>
        <taxon>Andropogonodae</taxon>
        <taxon>Andropogoneae</taxon>
        <taxon>Tripsacinae</taxon>
        <taxon>Zea</taxon>
    </lineage>
</organism>
<feature type="region of interest" description="Disordered" evidence="1">
    <location>
        <begin position="1"/>
        <end position="31"/>
    </location>
</feature>
<dbReference type="Pfam" id="PF07893">
    <property type="entry name" value="DUF1668"/>
    <property type="match status" value="1"/>
</dbReference>
<name>B4FEE9_MAIZE</name>
<dbReference type="InterPro" id="IPR015915">
    <property type="entry name" value="Kelch-typ_b-propeller"/>
</dbReference>
<sequence>MAPKRKTSGDGVVESPADEFAKPADDTKGSPAEFAKPVYLVAARDDDPAAYSVLEIDAAAGGDEPPRIRTVAGLTGFISEPGMSFVAAHSKHGSWIVGVGGGLRAGTIIFDPRTLKTFRGPRLRYPKREPVLISHGSEIYAISRRPLVVRPIDCEPWFECLSFNKGVPSKDCGLCVHWSILPPPPFFPCFLNPYEFRNPPKITVSSYAVVGSYILISPQPELVVGTYAFHVVNKTWEKIHDENLPFVGQAVPLCGSLFAACPISNNSITASASVFHMSIKVPPSTLVAAVSTPSLSIQGFKVVASEYKIPWPLFCPRGKGSFCFIRLGSSCRRQSRKALKRLKVSLTALWIENIEAIMTHCQSQGAKAKDLLVAVQVKEQSHTCKSKGLFGMAVVAAFSMDTENVELGDETMDTNASCATNSTVFEAPVIRIG</sequence>
<dbReference type="InterPro" id="IPR012871">
    <property type="entry name" value="DUF1668_ORYSA"/>
</dbReference>
<proteinExistence type="evidence at transcript level"/>
<evidence type="ECO:0000256" key="1">
    <source>
        <dbReference type="SAM" id="MobiDB-lite"/>
    </source>
</evidence>
<dbReference type="ExpressionAtlas" id="B4FEE9">
    <property type="expression patterns" value="baseline and differential"/>
</dbReference>
<dbReference type="PANTHER" id="PTHR33085:SF132">
    <property type="entry name" value="OS02G0198100 PROTEIN"/>
    <property type="match status" value="1"/>
</dbReference>
<dbReference type="PANTHER" id="PTHR33085">
    <property type="entry name" value="OS12G0113100 PROTEIN-RELATED"/>
    <property type="match status" value="1"/>
</dbReference>
<dbReference type="EMBL" id="BT035487">
    <property type="protein sequence ID" value="ACF80492.1"/>
    <property type="molecule type" value="mRNA"/>
</dbReference>
<accession>B4FEE9</accession>
<feature type="compositionally biased region" description="Basic and acidic residues" evidence="1">
    <location>
        <begin position="19"/>
        <end position="28"/>
    </location>
</feature>
<protein>
    <submittedName>
        <fullName evidence="2">Uncharacterized protein</fullName>
    </submittedName>
</protein>